<dbReference type="InterPro" id="IPR013989">
    <property type="entry name" value="Dev_and_cell_death_domain"/>
</dbReference>
<dbReference type="AlphaFoldDB" id="A0A9D5CN97"/>
<reference evidence="3" key="2">
    <citation type="journal article" date="2022" name="Hortic Res">
        <title>The genome of Dioscorea zingiberensis sheds light on the biosynthesis, origin and evolution of the medicinally important diosgenin saponins.</title>
        <authorList>
            <person name="Li Y."/>
            <person name="Tan C."/>
            <person name="Li Z."/>
            <person name="Guo J."/>
            <person name="Li S."/>
            <person name="Chen X."/>
            <person name="Wang C."/>
            <person name="Dai X."/>
            <person name="Yang H."/>
            <person name="Song W."/>
            <person name="Hou L."/>
            <person name="Xu J."/>
            <person name="Tong Z."/>
            <person name="Xu A."/>
            <person name="Yuan X."/>
            <person name="Wang W."/>
            <person name="Yang Q."/>
            <person name="Chen L."/>
            <person name="Sun Z."/>
            <person name="Wang K."/>
            <person name="Pan B."/>
            <person name="Chen J."/>
            <person name="Bao Y."/>
            <person name="Liu F."/>
            <person name="Qi X."/>
            <person name="Gang D.R."/>
            <person name="Wen J."/>
            <person name="Li J."/>
        </authorList>
    </citation>
    <scope>NUCLEOTIDE SEQUENCE</scope>
    <source>
        <strain evidence="3">Dzin_1.0</strain>
    </source>
</reference>
<dbReference type="InterPro" id="IPR044832">
    <property type="entry name" value="NRP-like"/>
</dbReference>
<keyword evidence="1" id="KW-0175">Coiled coil</keyword>
<accession>A0A9D5CN97</accession>
<evidence type="ECO:0000256" key="1">
    <source>
        <dbReference type="SAM" id="Coils"/>
    </source>
</evidence>
<proteinExistence type="predicted"/>
<gene>
    <name evidence="3" type="ORF">J5N97_017468</name>
</gene>
<dbReference type="GO" id="GO:0034976">
    <property type="term" value="P:response to endoplasmic reticulum stress"/>
    <property type="evidence" value="ECO:0007669"/>
    <property type="project" value="InterPro"/>
</dbReference>
<organism evidence="3 4">
    <name type="scientific">Dioscorea zingiberensis</name>
    <dbReference type="NCBI Taxonomy" id="325984"/>
    <lineage>
        <taxon>Eukaryota</taxon>
        <taxon>Viridiplantae</taxon>
        <taxon>Streptophyta</taxon>
        <taxon>Embryophyta</taxon>
        <taxon>Tracheophyta</taxon>
        <taxon>Spermatophyta</taxon>
        <taxon>Magnoliopsida</taxon>
        <taxon>Liliopsida</taxon>
        <taxon>Dioscoreales</taxon>
        <taxon>Dioscoreaceae</taxon>
        <taxon>Dioscorea</taxon>
    </lineage>
</organism>
<dbReference type="PANTHER" id="PTHR46034">
    <property type="match status" value="1"/>
</dbReference>
<protein>
    <recommendedName>
        <fullName evidence="2">DCD domain-containing protein</fullName>
    </recommendedName>
</protein>
<feature type="domain" description="DCD" evidence="2">
    <location>
        <begin position="39"/>
        <end position="172"/>
    </location>
</feature>
<dbReference type="Proteomes" id="UP001085076">
    <property type="component" value="Miscellaneous, Linkage group lg04"/>
</dbReference>
<dbReference type="OrthoDB" id="45365at2759"/>
<dbReference type="PROSITE" id="PS51222">
    <property type="entry name" value="DCD"/>
    <property type="match status" value="1"/>
</dbReference>
<sequence length="789" mass="88813">MINARMVVGEKKTFTAPENSFRSSNPWNSCVSRRHLHKSDLGGMVFGCKHYTMAECLSKRLFGLPAFHYSYVRNVEPSLPLFLFNYDDRKLHGIFEATSHGDMNIDPYAWTDGVGKRSPFPAQVRIRIKVQCEPVLENQFRKIIEGNYYRGQHFWFELDNTQTRGLMTLFRPSPTNLIPTTVTKKRGSPLASLTMNSWKTIGSKGRVDIEGAKPKRNSNASFDLVNLNMFASLECDDEESDRESENIVVKEPVSDLAESGKDFVDRTSLPMTNWKTIVSKGRVETEGAKPQKNYNASFDLVNLNMLESLECDDKDIDHGNSSKMSFSATEDTVVKEPLSDLEESGKDFVDTIQLDTTSNLNAGDQTQPIQEDANVGFQNGVKEVLTKLQMPSANHDPLYSSSMCRENDLVISLAKTDLNEFTGKLSVETTMLTEDNVTLDHHQGNEEVESDRKIQQLNDLVKHSERKIEQLEEHLKELESMVDPSVDLDDLMKEFVDQYIGSDKMIYLVGGFDGESWMSALDSLSPSLDVLTPLKSMMYARQYASAVALHGRIYVFGGGEFGGENSCHKTVVECYNTNYDEWAICAPMRCGKANLSGATLNGKIFAIGGGTRHVCYSDVQMFDPALERWFNTQPMIEKRLALATAELHGALYAVGGYNGKSYLESAEKYDPREPYWTRLPNLISKRACHSLEVFNEKLYAIGGYDGQKMVSSVEIFDPRMDSWMMGDPMKFERGYAASVVLDNSLLVIGGLIDGDNFIENVESYNERTGWTIENMKSIKKRCFFSAIIL</sequence>
<keyword evidence="4" id="KW-1185">Reference proteome</keyword>
<dbReference type="SMART" id="SM00612">
    <property type="entry name" value="Kelch"/>
    <property type="match status" value="5"/>
</dbReference>
<dbReference type="Gene3D" id="2.120.10.80">
    <property type="entry name" value="Kelch-type beta propeller"/>
    <property type="match status" value="1"/>
</dbReference>
<dbReference type="InterPro" id="IPR006652">
    <property type="entry name" value="Kelch_1"/>
</dbReference>
<evidence type="ECO:0000313" key="3">
    <source>
        <dbReference type="EMBL" id="KAJ0975503.1"/>
    </source>
</evidence>
<reference evidence="3" key="1">
    <citation type="submission" date="2021-03" db="EMBL/GenBank/DDBJ databases">
        <authorList>
            <person name="Li Z."/>
            <person name="Yang C."/>
        </authorList>
    </citation>
    <scope>NUCLEOTIDE SEQUENCE</scope>
    <source>
        <strain evidence="3">Dzin_1.0</strain>
        <tissue evidence="3">Leaf</tissue>
    </source>
</reference>
<dbReference type="EMBL" id="JAGGNH010000004">
    <property type="protein sequence ID" value="KAJ0975503.1"/>
    <property type="molecule type" value="Genomic_DNA"/>
</dbReference>
<dbReference type="Pfam" id="PF10539">
    <property type="entry name" value="Dev_Cell_Death"/>
    <property type="match status" value="1"/>
</dbReference>
<comment type="caution">
    <text evidence="3">The sequence shown here is derived from an EMBL/GenBank/DDBJ whole genome shotgun (WGS) entry which is preliminary data.</text>
</comment>
<dbReference type="SUPFAM" id="SSF117281">
    <property type="entry name" value="Kelch motif"/>
    <property type="match status" value="1"/>
</dbReference>
<dbReference type="InterPro" id="IPR015915">
    <property type="entry name" value="Kelch-typ_b-propeller"/>
</dbReference>
<dbReference type="PANTHER" id="PTHR46034:SF7">
    <property type="entry name" value="INFLUENZA VIRUS NS1A-BINDING PROTEIN"/>
    <property type="match status" value="1"/>
</dbReference>
<dbReference type="Pfam" id="PF01344">
    <property type="entry name" value="Kelch_1"/>
    <property type="match status" value="4"/>
</dbReference>
<evidence type="ECO:0000313" key="4">
    <source>
        <dbReference type="Proteomes" id="UP001085076"/>
    </source>
</evidence>
<feature type="coiled-coil region" evidence="1">
    <location>
        <begin position="454"/>
        <end position="481"/>
    </location>
</feature>
<dbReference type="SMART" id="SM00767">
    <property type="entry name" value="DCD"/>
    <property type="match status" value="1"/>
</dbReference>
<evidence type="ECO:0000259" key="2">
    <source>
        <dbReference type="PROSITE" id="PS51222"/>
    </source>
</evidence>
<name>A0A9D5CN97_9LILI</name>